<keyword evidence="5" id="KW-1185">Reference proteome</keyword>
<evidence type="ECO:0000313" key="5">
    <source>
        <dbReference type="Proteomes" id="UP000838756"/>
    </source>
</evidence>
<evidence type="ECO:0000259" key="3">
    <source>
        <dbReference type="Pfam" id="PF25298"/>
    </source>
</evidence>
<dbReference type="AlphaFoldDB" id="A0A8S4QLE3"/>
<gene>
    <name evidence="4" type="primary">jg252</name>
    <name evidence="4" type="ORF">PAEG_LOCUS2260</name>
</gene>
<evidence type="ECO:0000256" key="1">
    <source>
        <dbReference type="SAM" id="Coils"/>
    </source>
</evidence>
<dbReference type="EMBL" id="CAKXAJ010007305">
    <property type="protein sequence ID" value="CAH2210350.1"/>
    <property type="molecule type" value="Genomic_DNA"/>
</dbReference>
<evidence type="ECO:0000256" key="2">
    <source>
        <dbReference type="SAM" id="MobiDB-lite"/>
    </source>
</evidence>
<keyword evidence="1" id="KW-0175">Coiled coil</keyword>
<dbReference type="Proteomes" id="UP000838756">
    <property type="component" value="Unassembled WGS sequence"/>
</dbReference>
<dbReference type="OrthoDB" id="7436381at2759"/>
<feature type="coiled-coil region" evidence="1">
    <location>
        <begin position="88"/>
        <end position="129"/>
    </location>
</feature>
<organism evidence="4 5">
    <name type="scientific">Pararge aegeria aegeria</name>
    <dbReference type="NCBI Taxonomy" id="348720"/>
    <lineage>
        <taxon>Eukaryota</taxon>
        <taxon>Metazoa</taxon>
        <taxon>Ecdysozoa</taxon>
        <taxon>Arthropoda</taxon>
        <taxon>Hexapoda</taxon>
        <taxon>Insecta</taxon>
        <taxon>Pterygota</taxon>
        <taxon>Neoptera</taxon>
        <taxon>Endopterygota</taxon>
        <taxon>Lepidoptera</taxon>
        <taxon>Glossata</taxon>
        <taxon>Ditrysia</taxon>
        <taxon>Papilionoidea</taxon>
        <taxon>Nymphalidae</taxon>
        <taxon>Satyrinae</taxon>
        <taxon>Satyrini</taxon>
        <taxon>Parargina</taxon>
        <taxon>Pararge</taxon>
    </lineage>
</organism>
<feature type="region of interest" description="Disordered" evidence="2">
    <location>
        <begin position="1"/>
        <end position="26"/>
    </location>
</feature>
<proteinExistence type="predicted"/>
<dbReference type="InterPro" id="IPR057251">
    <property type="entry name" value="FP_C"/>
</dbReference>
<feature type="domain" description="FP protein C-terminal" evidence="3">
    <location>
        <begin position="239"/>
        <end position="291"/>
    </location>
</feature>
<protein>
    <submittedName>
        <fullName evidence="4">Jg252 protein</fullName>
    </submittedName>
</protein>
<feature type="compositionally biased region" description="Basic and acidic residues" evidence="2">
    <location>
        <begin position="1"/>
        <end position="14"/>
    </location>
</feature>
<accession>A0A8S4QLE3</accession>
<comment type="caution">
    <text evidence="4">The sequence shown here is derived from an EMBL/GenBank/DDBJ whole genome shotgun (WGS) entry which is preliminary data.</text>
</comment>
<name>A0A8S4QLE3_9NEOP</name>
<reference evidence="4" key="1">
    <citation type="submission" date="2022-03" db="EMBL/GenBank/DDBJ databases">
        <authorList>
            <person name="Lindestad O."/>
        </authorList>
    </citation>
    <scope>NUCLEOTIDE SEQUENCE</scope>
</reference>
<dbReference type="Pfam" id="PF25298">
    <property type="entry name" value="Baculo_FP_2nd"/>
    <property type="match status" value="1"/>
</dbReference>
<evidence type="ECO:0000313" key="4">
    <source>
        <dbReference type="EMBL" id="CAH2210350.1"/>
    </source>
</evidence>
<sequence length="294" mass="34314">MDTTLDRSISDSDIHISGTQSAITPPNFISMRNKRKREEDISQEFNNFKEEVRKMISTLMSNQESEFKKNATTLKEILRTNTNIENSVAFLSAHNEEYRKKIESLEGQIKEDKKYITILEDKIEEVQRDTRKTNFEMKNVPKKNNETKEDLMDMILSLSNNIDCKINKSDIRDIYRIRSKKEGVQNTPIIVETSSTILKTEILKMSKSYNIKHKSKLCAKHLGFRTCEDTPIFISEQLTSKAARLYFLARDLVKSKAYKFCWTAYGKVYLRKDEGSHIILITNEPQIHKLLQEK</sequence>